<evidence type="ECO:0000256" key="3">
    <source>
        <dbReference type="SAM" id="SignalP"/>
    </source>
</evidence>
<feature type="compositionally biased region" description="Low complexity" evidence="1">
    <location>
        <begin position="163"/>
        <end position="173"/>
    </location>
</feature>
<feature type="transmembrane region" description="Helical" evidence="2">
    <location>
        <begin position="182"/>
        <end position="201"/>
    </location>
</feature>
<organism evidence="4 5">
    <name type="scientific">Cnuibacter physcomitrellae</name>
    <dbReference type="NCBI Taxonomy" id="1619308"/>
    <lineage>
        <taxon>Bacteria</taxon>
        <taxon>Bacillati</taxon>
        <taxon>Actinomycetota</taxon>
        <taxon>Actinomycetes</taxon>
        <taxon>Micrococcales</taxon>
        <taxon>Microbacteriaceae</taxon>
        <taxon>Cnuibacter</taxon>
    </lineage>
</organism>
<dbReference type="STRING" id="1619308.B5808_04640"/>
<feature type="region of interest" description="Disordered" evidence="1">
    <location>
        <begin position="146"/>
        <end position="173"/>
    </location>
</feature>
<proteinExistence type="predicted"/>
<feature type="compositionally biased region" description="Gly residues" evidence="1">
    <location>
        <begin position="146"/>
        <end position="162"/>
    </location>
</feature>
<feature type="chain" id="PRO_5043321476" evidence="3">
    <location>
        <begin position="34"/>
        <end position="214"/>
    </location>
</feature>
<protein>
    <submittedName>
        <fullName evidence="4">Uncharacterized protein</fullName>
    </submittedName>
</protein>
<keyword evidence="2" id="KW-1133">Transmembrane helix</keyword>
<accession>A0A1X9LRP3</accession>
<keyword evidence="5" id="KW-1185">Reference proteome</keyword>
<keyword evidence="2" id="KW-0472">Membrane</keyword>
<feature type="signal peptide" evidence="3">
    <location>
        <begin position="1"/>
        <end position="33"/>
    </location>
</feature>
<evidence type="ECO:0000313" key="5">
    <source>
        <dbReference type="Proteomes" id="UP000192775"/>
    </source>
</evidence>
<dbReference type="EMBL" id="CP020715">
    <property type="protein sequence ID" value="ARJ04590.1"/>
    <property type="molecule type" value="Genomic_DNA"/>
</dbReference>
<sequence>MRGTHRHAFWRRASVTAIISGVLVVGTVASAQAAAPADPPAEPVLTIQAPSSATSAWVELEQAGLRGTDVVVQVDAGAGWADVGMSSTTWGLHGETGVRAEEPFAVRVTGSSSLGDLRTPDLAVTLLDAEGHQVLADQARLALTPGAGGIDPGSGQGGGSASGSGPAQGASDALSATGATDVVPAALVAVLLLAAGLSVVAGRRARTIRGRAST</sequence>
<keyword evidence="2" id="KW-0812">Transmembrane</keyword>
<gene>
    <name evidence="4" type="ORF">B5808_04640</name>
</gene>
<evidence type="ECO:0000256" key="1">
    <source>
        <dbReference type="SAM" id="MobiDB-lite"/>
    </source>
</evidence>
<name>A0A1X9LRP3_9MICO</name>
<evidence type="ECO:0000256" key="2">
    <source>
        <dbReference type="SAM" id="Phobius"/>
    </source>
</evidence>
<reference evidence="4 5" key="1">
    <citation type="submission" date="2017-04" db="EMBL/GenBank/DDBJ databases">
        <authorList>
            <person name="Afonso C.L."/>
            <person name="Miller P.J."/>
            <person name="Scott M.A."/>
            <person name="Spackman E."/>
            <person name="Goraichik I."/>
            <person name="Dimitrov K.M."/>
            <person name="Suarez D.L."/>
            <person name="Swayne D.E."/>
        </authorList>
    </citation>
    <scope>NUCLEOTIDE SEQUENCE [LARGE SCALE GENOMIC DNA]</scope>
    <source>
        <strain evidence="5">XA(T)</strain>
    </source>
</reference>
<dbReference type="KEGG" id="cphy:B5808_04640"/>
<dbReference type="Proteomes" id="UP000192775">
    <property type="component" value="Chromosome"/>
</dbReference>
<dbReference type="AlphaFoldDB" id="A0A1X9LRP3"/>
<evidence type="ECO:0000313" key="4">
    <source>
        <dbReference type="EMBL" id="ARJ04590.1"/>
    </source>
</evidence>
<keyword evidence="3" id="KW-0732">Signal</keyword>
<dbReference type="RefSeq" id="WP_085018730.1">
    <property type="nucleotide sequence ID" value="NZ_BMHD01000001.1"/>
</dbReference>